<evidence type="ECO:0000313" key="2">
    <source>
        <dbReference type="EMBL" id="EMM82729.1"/>
    </source>
</evidence>
<dbReference type="AntiFam" id="ANF00053">
    <property type="entry name" value="Translation of DNA repeat"/>
</dbReference>
<evidence type="ECO:0000313" key="3">
    <source>
        <dbReference type="Proteomes" id="UP000012128"/>
    </source>
</evidence>
<keyword evidence="1" id="KW-1133">Transmembrane helix</keyword>
<protein>
    <submittedName>
        <fullName evidence="2">Uncharacterized protein</fullName>
    </submittedName>
</protein>
<feature type="transmembrane region" description="Helical" evidence="1">
    <location>
        <begin position="53"/>
        <end position="71"/>
    </location>
</feature>
<accession>M6GJJ7</accession>
<dbReference type="Proteomes" id="UP000012128">
    <property type="component" value="Unassembled WGS sequence"/>
</dbReference>
<gene>
    <name evidence="2" type="ORF">LEP1GSC037_3387</name>
</gene>
<evidence type="ECO:0000256" key="1">
    <source>
        <dbReference type="SAM" id="Phobius"/>
    </source>
</evidence>
<dbReference type="EMBL" id="AFLW02000079">
    <property type="protein sequence ID" value="EMM82729.1"/>
    <property type="molecule type" value="Genomic_DNA"/>
</dbReference>
<comment type="caution">
    <text evidence="2">The sequence shown here is derived from an EMBL/GenBank/DDBJ whole genome shotgun (WGS) entry which is preliminary data.</text>
</comment>
<reference evidence="2 3" key="1">
    <citation type="submission" date="2013-01" db="EMBL/GenBank/DDBJ databases">
        <authorList>
            <person name="Harkins D.M."/>
            <person name="Durkin A.S."/>
            <person name="Brinkac L.M."/>
            <person name="Haft D.H."/>
            <person name="Selengut J.D."/>
            <person name="Sanka R."/>
            <person name="DePew J."/>
            <person name="Purushe J."/>
            <person name="Hospenthal D.R."/>
            <person name="Murray C.K."/>
            <person name="Pimentel G."/>
            <person name="Wasfy M."/>
            <person name="Parker T."/>
            <person name="Miller R.S."/>
            <person name="Vinetz J.M."/>
            <person name="Sutton G.G."/>
            <person name="Nierman W.C."/>
            <person name="Fouts D.E."/>
        </authorList>
    </citation>
    <scope>NUCLEOTIDE SEQUENCE [LARGE SCALE GENOMIC DNA]</scope>
    <source>
        <strain evidence="2 3">2006001854</strain>
    </source>
</reference>
<organism evidence="2 3">
    <name type="scientific">Leptospira interrogans str. 2006001854</name>
    <dbReference type="NCBI Taxonomy" id="1001590"/>
    <lineage>
        <taxon>Bacteria</taxon>
        <taxon>Pseudomonadati</taxon>
        <taxon>Spirochaetota</taxon>
        <taxon>Spirochaetia</taxon>
        <taxon>Leptospirales</taxon>
        <taxon>Leptospiraceae</taxon>
        <taxon>Leptospira</taxon>
    </lineage>
</organism>
<dbReference type="AlphaFoldDB" id="M6GJJ7"/>
<sequence length="112" mass="13210">MYNVSYMQFIDQSWETGPVAAGLAQIFYTEFTMFLKRRFYEKFKEYGFEKPKFTNDFLTTLMVYIFIIAFLKESLKMKTHILTLELLKNFIVTINKTASIAGFHKIETDGES</sequence>
<proteinExistence type="predicted"/>
<keyword evidence="1" id="KW-0812">Transmembrane</keyword>
<keyword evidence="1" id="KW-0472">Membrane</keyword>
<name>M6GJJ7_LEPIR</name>